<accession>A0A0R3VVZ4</accession>
<dbReference type="STRING" id="60517.A0A0R3VVZ4"/>
<evidence type="ECO:0000256" key="1">
    <source>
        <dbReference type="SAM" id="MobiDB-lite"/>
    </source>
</evidence>
<evidence type="ECO:0000313" key="3">
    <source>
        <dbReference type="Proteomes" id="UP000282613"/>
    </source>
</evidence>
<evidence type="ECO:0000313" key="4">
    <source>
        <dbReference type="WBParaSite" id="TASK_0000158601-mRNA-1"/>
    </source>
</evidence>
<feature type="region of interest" description="Disordered" evidence="1">
    <location>
        <begin position="136"/>
        <end position="157"/>
    </location>
</feature>
<sequence length="191" mass="20275">MSRERKFVQRLTHGGVTSSKPAETEVVPEDAFSNFIVRLKRTLPSAVDGEPPGTSVAELTKRSALARHVEATCLPPMWCLVQEPFMRFRGAFCDLPKSPKVLELMGKPSEQWYAIDHVVEGSEDNAFAARSKATAAANRSSAGGSSTANGSTGGASRLWTSARRPALEIVRGGEGGSTGTGRSIDAVKSVA</sequence>
<keyword evidence="3" id="KW-1185">Reference proteome</keyword>
<organism evidence="4">
    <name type="scientific">Taenia asiatica</name>
    <name type="common">Asian tapeworm</name>
    <dbReference type="NCBI Taxonomy" id="60517"/>
    <lineage>
        <taxon>Eukaryota</taxon>
        <taxon>Metazoa</taxon>
        <taxon>Spiralia</taxon>
        <taxon>Lophotrochozoa</taxon>
        <taxon>Platyhelminthes</taxon>
        <taxon>Cestoda</taxon>
        <taxon>Eucestoda</taxon>
        <taxon>Cyclophyllidea</taxon>
        <taxon>Taeniidae</taxon>
        <taxon>Taenia</taxon>
    </lineage>
</organism>
<gene>
    <name evidence="2" type="ORF">TASK_LOCUS1587</name>
</gene>
<dbReference type="Proteomes" id="UP000282613">
    <property type="component" value="Unassembled WGS sequence"/>
</dbReference>
<reference evidence="4" key="1">
    <citation type="submission" date="2017-02" db="UniProtKB">
        <authorList>
            <consortium name="WormBaseParasite"/>
        </authorList>
    </citation>
    <scope>IDENTIFICATION</scope>
</reference>
<dbReference type="OrthoDB" id="6274781at2759"/>
<proteinExistence type="predicted"/>
<name>A0A0R3VVZ4_TAEAS</name>
<protein>
    <submittedName>
        <fullName evidence="4">DUF5726 domain-containing protein</fullName>
    </submittedName>
</protein>
<dbReference type="AlphaFoldDB" id="A0A0R3VVZ4"/>
<dbReference type="WBParaSite" id="TASK_0000158601-mRNA-1">
    <property type="protein sequence ID" value="TASK_0000158601-mRNA-1"/>
    <property type="gene ID" value="TASK_0000158601"/>
</dbReference>
<dbReference type="EMBL" id="UYRS01000460">
    <property type="protein sequence ID" value="VDK23302.1"/>
    <property type="molecule type" value="Genomic_DNA"/>
</dbReference>
<feature type="region of interest" description="Disordered" evidence="1">
    <location>
        <begin position="1"/>
        <end position="22"/>
    </location>
</feature>
<feature type="region of interest" description="Disordered" evidence="1">
    <location>
        <begin position="170"/>
        <end position="191"/>
    </location>
</feature>
<evidence type="ECO:0000313" key="2">
    <source>
        <dbReference type="EMBL" id="VDK23302.1"/>
    </source>
</evidence>
<reference evidence="2 3" key="2">
    <citation type="submission" date="2018-11" db="EMBL/GenBank/DDBJ databases">
        <authorList>
            <consortium name="Pathogen Informatics"/>
        </authorList>
    </citation>
    <scope>NUCLEOTIDE SEQUENCE [LARGE SCALE GENOMIC DNA]</scope>
</reference>